<dbReference type="Proteomes" id="UP000005239">
    <property type="component" value="Unassembled WGS sequence"/>
</dbReference>
<accession>A0A2A6BKN0</accession>
<proteinExistence type="predicted"/>
<evidence type="ECO:0000313" key="2">
    <source>
        <dbReference type="Proteomes" id="UP000005239"/>
    </source>
</evidence>
<name>A0A2A6BKN0_PRIPA</name>
<gene>
    <name evidence="1" type="primary">WBGene00274126</name>
</gene>
<dbReference type="EnsemblMetazoa" id="PPA35757.1">
    <property type="protein sequence ID" value="PPA35757.1"/>
    <property type="gene ID" value="WBGene00274126"/>
</dbReference>
<reference evidence="1" key="2">
    <citation type="submission" date="2022-06" db="UniProtKB">
        <authorList>
            <consortium name="EnsemblMetazoa"/>
        </authorList>
    </citation>
    <scope>IDENTIFICATION</scope>
    <source>
        <strain evidence="1">PS312</strain>
    </source>
</reference>
<keyword evidence="2" id="KW-1185">Reference proteome</keyword>
<accession>A0A8R1UM77</accession>
<organism evidence="1 2">
    <name type="scientific">Pristionchus pacificus</name>
    <name type="common">Parasitic nematode worm</name>
    <dbReference type="NCBI Taxonomy" id="54126"/>
    <lineage>
        <taxon>Eukaryota</taxon>
        <taxon>Metazoa</taxon>
        <taxon>Ecdysozoa</taxon>
        <taxon>Nematoda</taxon>
        <taxon>Chromadorea</taxon>
        <taxon>Rhabditida</taxon>
        <taxon>Rhabditina</taxon>
        <taxon>Diplogasteromorpha</taxon>
        <taxon>Diplogasteroidea</taxon>
        <taxon>Neodiplogasteridae</taxon>
        <taxon>Pristionchus</taxon>
    </lineage>
</organism>
<evidence type="ECO:0000313" key="1">
    <source>
        <dbReference type="EnsemblMetazoa" id="PPA35757.1"/>
    </source>
</evidence>
<protein>
    <submittedName>
        <fullName evidence="1">Uncharacterized protein</fullName>
    </submittedName>
</protein>
<sequence>MPPKHEKIKRGLLQIDWRDQIIGWRDAGDTYDEIIAKCNAQGRRISKSGVHHVLHKDFVPRRYHSASLKDRQKFFDIRDLVITTYLDDSQASLSSIVKIIEEKFEEKNQWYGVFEKIVGSLVTARDMGTV</sequence>
<dbReference type="AlphaFoldDB" id="A0A2A6BKN0"/>
<reference evidence="2" key="1">
    <citation type="journal article" date="2008" name="Nat. Genet.">
        <title>The Pristionchus pacificus genome provides a unique perspective on nematode lifestyle and parasitism.</title>
        <authorList>
            <person name="Dieterich C."/>
            <person name="Clifton S.W."/>
            <person name="Schuster L.N."/>
            <person name="Chinwalla A."/>
            <person name="Delehaunty K."/>
            <person name="Dinkelacker I."/>
            <person name="Fulton L."/>
            <person name="Fulton R."/>
            <person name="Godfrey J."/>
            <person name="Minx P."/>
            <person name="Mitreva M."/>
            <person name="Roeseler W."/>
            <person name="Tian H."/>
            <person name="Witte H."/>
            <person name="Yang S.P."/>
            <person name="Wilson R.K."/>
            <person name="Sommer R.J."/>
        </authorList>
    </citation>
    <scope>NUCLEOTIDE SEQUENCE [LARGE SCALE GENOMIC DNA]</scope>
    <source>
        <strain evidence="2">PS312</strain>
    </source>
</reference>